<feature type="domain" description="VOC" evidence="2">
    <location>
        <begin position="7"/>
        <end position="148"/>
    </location>
</feature>
<accession>A0A1H4JLM0</accession>
<dbReference type="Pfam" id="PF13669">
    <property type="entry name" value="Glyoxalase_4"/>
    <property type="match status" value="1"/>
</dbReference>
<evidence type="ECO:0000313" key="4">
    <source>
        <dbReference type="Proteomes" id="UP000183407"/>
    </source>
</evidence>
<evidence type="ECO:0000259" key="2">
    <source>
        <dbReference type="PROSITE" id="PS51819"/>
    </source>
</evidence>
<dbReference type="InterPro" id="IPR029068">
    <property type="entry name" value="Glyas_Bleomycin-R_OHBP_Dase"/>
</dbReference>
<sequence>MAVNNHKLAHVCMLVEDIDKAVADYREILSVLDPKQLDNELVFYKDFGVGEERLSFATFPSTECEIQFMQPLTPKTPLYTRLDKAGEGVHHICFTSSNVREVTQELKDKNIRMKNDGELVMDPTMPWQEWGFIHQGPGHGVLIEVANAYLSVNGTWQPTIGLPR</sequence>
<dbReference type="PANTHER" id="PTHR43048:SF3">
    <property type="entry name" value="METHYLMALONYL-COA EPIMERASE, MITOCHONDRIAL"/>
    <property type="match status" value="1"/>
</dbReference>
<dbReference type="PROSITE" id="PS51819">
    <property type="entry name" value="VOC"/>
    <property type="match status" value="1"/>
</dbReference>
<evidence type="ECO:0000313" key="3">
    <source>
        <dbReference type="EMBL" id="SEB46588.1"/>
    </source>
</evidence>
<dbReference type="GO" id="GO:0046491">
    <property type="term" value="P:L-methylmalonyl-CoA metabolic process"/>
    <property type="evidence" value="ECO:0007669"/>
    <property type="project" value="TreeGrafter"/>
</dbReference>
<dbReference type="AlphaFoldDB" id="A0A1H4JLM0"/>
<dbReference type="Proteomes" id="UP000183407">
    <property type="component" value="Unassembled WGS sequence"/>
</dbReference>
<name>A0A1H4JLM0_RHOJO</name>
<dbReference type="GO" id="GO:0004493">
    <property type="term" value="F:methylmalonyl-CoA epimerase activity"/>
    <property type="evidence" value="ECO:0007669"/>
    <property type="project" value="TreeGrafter"/>
</dbReference>
<protein>
    <submittedName>
        <fullName evidence="3">Methylmalonyl-CoA epimerase</fullName>
    </submittedName>
</protein>
<organism evidence="3 4">
    <name type="scientific">Rhodococcus jostii</name>
    <dbReference type="NCBI Taxonomy" id="132919"/>
    <lineage>
        <taxon>Bacteria</taxon>
        <taxon>Bacillati</taxon>
        <taxon>Actinomycetota</taxon>
        <taxon>Actinomycetes</taxon>
        <taxon>Mycobacteriales</taxon>
        <taxon>Nocardiaceae</taxon>
        <taxon>Rhodococcus</taxon>
    </lineage>
</organism>
<dbReference type="RefSeq" id="WP_073364865.1">
    <property type="nucleotide sequence ID" value="NZ_FNTL01000003.1"/>
</dbReference>
<dbReference type="InterPro" id="IPR051785">
    <property type="entry name" value="MMCE/EMCE_epimerase"/>
</dbReference>
<dbReference type="EMBL" id="FNTL01000003">
    <property type="protein sequence ID" value="SEB46588.1"/>
    <property type="molecule type" value="Genomic_DNA"/>
</dbReference>
<keyword evidence="1" id="KW-0479">Metal-binding</keyword>
<dbReference type="SUPFAM" id="SSF54593">
    <property type="entry name" value="Glyoxalase/Bleomycin resistance protein/Dihydroxybiphenyl dioxygenase"/>
    <property type="match status" value="1"/>
</dbReference>
<dbReference type="GO" id="GO:0046872">
    <property type="term" value="F:metal ion binding"/>
    <property type="evidence" value="ECO:0007669"/>
    <property type="project" value="UniProtKB-KW"/>
</dbReference>
<dbReference type="PANTHER" id="PTHR43048">
    <property type="entry name" value="METHYLMALONYL-COA EPIMERASE"/>
    <property type="match status" value="1"/>
</dbReference>
<evidence type="ECO:0000256" key="1">
    <source>
        <dbReference type="ARBA" id="ARBA00022723"/>
    </source>
</evidence>
<proteinExistence type="predicted"/>
<dbReference type="Gene3D" id="3.10.180.10">
    <property type="entry name" value="2,3-Dihydroxybiphenyl 1,2-Dioxygenase, domain 1"/>
    <property type="match status" value="1"/>
</dbReference>
<gene>
    <name evidence="3" type="ORF">SAMN04490220_0952</name>
</gene>
<dbReference type="InterPro" id="IPR037523">
    <property type="entry name" value="VOC_core"/>
</dbReference>
<dbReference type="OrthoDB" id="5240615at2"/>
<reference evidence="4" key="1">
    <citation type="submission" date="2016-10" db="EMBL/GenBank/DDBJ databases">
        <authorList>
            <person name="Varghese N."/>
        </authorList>
    </citation>
    <scope>NUCLEOTIDE SEQUENCE [LARGE SCALE GENOMIC DNA]</scope>
    <source>
        <strain evidence="4">DSM 44719</strain>
    </source>
</reference>